<reference evidence="3 4" key="1">
    <citation type="submission" date="2016-07" db="EMBL/GenBank/DDBJ databases">
        <title>Draft genome of Streptomyces diastatochromogenes.</title>
        <authorList>
            <person name="Podduturi R."/>
            <person name="Lukassen M.B."/>
            <person name="Clausen N."/>
            <person name="Nielsen J.L."/>
            <person name="Jorgensen N.O."/>
        </authorList>
    </citation>
    <scope>NUCLEOTIDE SEQUENCE [LARGE SCALE GENOMIC DNA]</scope>
    <source>
        <strain evidence="3 4">DSM 40608</strain>
    </source>
</reference>
<dbReference type="SUPFAM" id="SSF55347">
    <property type="entry name" value="Glyceraldehyde-3-phosphate dehydrogenase-like, C-terminal domain"/>
    <property type="match status" value="1"/>
</dbReference>
<name>A0A233SRF8_STRDA</name>
<dbReference type="RefSeq" id="WP_094215154.1">
    <property type="nucleotide sequence ID" value="NZ_MCGQ01000007.1"/>
</dbReference>
<dbReference type="Proteomes" id="UP000215483">
    <property type="component" value="Unassembled WGS sequence"/>
</dbReference>
<dbReference type="InterPro" id="IPR002587">
    <property type="entry name" value="Myo-inos-1-P_Synthase"/>
</dbReference>
<evidence type="ECO:0000313" key="4">
    <source>
        <dbReference type="Proteomes" id="UP000215483"/>
    </source>
</evidence>
<feature type="domain" description="Myo-inositol-1-phosphate synthase GAPDH-like" evidence="2">
    <location>
        <begin position="227"/>
        <end position="331"/>
    </location>
</feature>
<gene>
    <name evidence="3" type="ORF">BEK98_04920</name>
</gene>
<sequence>MQDTDRSPGTSPRVGVWLVGARGSVATTVVAGTAAIAADLASPTGCVTESPVFRGASLPALADLVFGGHDIVDVPLPARAGLLADAGVLPARVAAAVRPALEAADREIRDGSPREGEPQYTTARRLAADITDFRTRHGLEQVVVVNVSSTEALPDPDPAFLDLADLDKALATSTTLLPPSSLYAYAAFHAGCAYVNFTPSAGAALPALEELSRLRGVPHAGRDGKTGETLVKSALAPMFAQRALRVRSWSGTNLLGGGDGATLADPAAARSKTESKQRSLEETVGHAVEGQVHIDNVPEMGEWKTAWDHISFEGFLGVRMSLQFTWQGCDSALAAPLILDLVRLAALAHRRGESGALPALGFFFKDPVASTEHNLTLQYGDLVAWAGAGERTRLPEGAR</sequence>
<comment type="caution">
    <text evidence="3">The sequence shown here is derived from an EMBL/GenBank/DDBJ whole genome shotgun (WGS) entry which is preliminary data.</text>
</comment>
<dbReference type="GO" id="GO:0008654">
    <property type="term" value="P:phospholipid biosynthetic process"/>
    <property type="evidence" value="ECO:0007669"/>
    <property type="project" value="InterPro"/>
</dbReference>
<dbReference type="SUPFAM" id="SSF51735">
    <property type="entry name" value="NAD(P)-binding Rossmann-fold domains"/>
    <property type="match status" value="1"/>
</dbReference>
<keyword evidence="4" id="KW-1185">Reference proteome</keyword>
<dbReference type="InterPro" id="IPR036291">
    <property type="entry name" value="NAD(P)-bd_dom_sf"/>
</dbReference>
<dbReference type="OrthoDB" id="729130at2"/>
<comment type="similarity">
    <text evidence="1">Belongs to the myo-inositol 1-phosphate synthase family.</text>
</comment>
<dbReference type="Gene3D" id="3.40.50.720">
    <property type="entry name" value="NAD(P)-binding Rossmann-like Domain"/>
    <property type="match status" value="1"/>
</dbReference>
<organism evidence="3 4">
    <name type="scientific">Streptomyces diastatochromogenes</name>
    <dbReference type="NCBI Taxonomy" id="42236"/>
    <lineage>
        <taxon>Bacteria</taxon>
        <taxon>Bacillati</taxon>
        <taxon>Actinomycetota</taxon>
        <taxon>Actinomycetes</taxon>
        <taxon>Kitasatosporales</taxon>
        <taxon>Streptomycetaceae</taxon>
        <taxon>Streptomyces</taxon>
    </lineage>
</organism>
<dbReference type="EMBL" id="MCGQ01000007">
    <property type="protein sequence ID" value="OXY98216.1"/>
    <property type="molecule type" value="Genomic_DNA"/>
</dbReference>
<evidence type="ECO:0000313" key="3">
    <source>
        <dbReference type="EMBL" id="OXY98216.1"/>
    </source>
</evidence>
<dbReference type="Pfam" id="PF07994">
    <property type="entry name" value="NAD_binding_5"/>
    <property type="match status" value="1"/>
</dbReference>
<dbReference type="AlphaFoldDB" id="A0A233SRF8"/>
<dbReference type="PIRSF" id="PIRSF015578">
    <property type="entry name" value="Myoinos-ppht_syn"/>
    <property type="match status" value="1"/>
</dbReference>
<proteinExistence type="inferred from homology"/>
<dbReference type="InterPro" id="IPR013021">
    <property type="entry name" value="Myo-inos-1-P_Synthase_GAPDH"/>
</dbReference>
<dbReference type="GO" id="GO:0004512">
    <property type="term" value="F:inositol-3-phosphate synthase activity"/>
    <property type="evidence" value="ECO:0007669"/>
    <property type="project" value="InterPro"/>
</dbReference>
<dbReference type="GO" id="GO:0006021">
    <property type="term" value="P:inositol biosynthetic process"/>
    <property type="evidence" value="ECO:0007669"/>
    <property type="project" value="InterPro"/>
</dbReference>
<dbReference type="Pfam" id="PF01658">
    <property type="entry name" value="Inos-1-P_synth"/>
    <property type="match status" value="1"/>
</dbReference>
<accession>A0A233SRF8</accession>
<dbReference type="FunFam" id="3.30.360.10:FF:000033">
    <property type="entry name" value="Myo-Inositol-1-Phosphate Synthase"/>
    <property type="match status" value="1"/>
</dbReference>
<dbReference type="PANTHER" id="PTHR11510">
    <property type="entry name" value="MYO-INOSITOL-1 PHOSPHATE SYNTHASE"/>
    <property type="match status" value="1"/>
</dbReference>
<protein>
    <submittedName>
        <fullName evidence="3">Myo-inositol-1-phosphate synthase</fullName>
    </submittedName>
</protein>
<evidence type="ECO:0000256" key="1">
    <source>
        <dbReference type="ARBA" id="ARBA00010813"/>
    </source>
</evidence>
<evidence type="ECO:0000259" key="2">
    <source>
        <dbReference type="Pfam" id="PF01658"/>
    </source>
</evidence>
<dbReference type="Gene3D" id="3.30.360.10">
    <property type="entry name" value="Dihydrodipicolinate Reductase, domain 2"/>
    <property type="match status" value="1"/>
</dbReference>